<reference evidence="1" key="1">
    <citation type="journal article" date="2021" name="New Phytol.">
        <title>Evolutionary innovations through gain and loss of genes in the ectomycorrhizal Boletales.</title>
        <authorList>
            <person name="Wu G."/>
            <person name="Miyauchi S."/>
            <person name="Morin E."/>
            <person name="Kuo A."/>
            <person name="Drula E."/>
            <person name="Varga T."/>
            <person name="Kohler A."/>
            <person name="Feng B."/>
            <person name="Cao Y."/>
            <person name="Lipzen A."/>
            <person name="Daum C."/>
            <person name="Hundley H."/>
            <person name="Pangilinan J."/>
            <person name="Johnson J."/>
            <person name="Barry K."/>
            <person name="LaButti K."/>
            <person name="Ng V."/>
            <person name="Ahrendt S."/>
            <person name="Min B."/>
            <person name="Choi I.G."/>
            <person name="Park H."/>
            <person name="Plett J.M."/>
            <person name="Magnuson J."/>
            <person name="Spatafora J.W."/>
            <person name="Nagy L.G."/>
            <person name="Henrissat B."/>
            <person name="Grigoriev I.V."/>
            <person name="Yang Z.L."/>
            <person name="Xu J."/>
            <person name="Martin F.M."/>
        </authorList>
    </citation>
    <scope>NUCLEOTIDE SEQUENCE</scope>
    <source>
        <strain evidence="1">KUC20120723A-06</strain>
    </source>
</reference>
<sequence length="196" mass="21404">MKFALTFIFAAAIFVASVSALPAQEAREPLGSDVADVEKRNRKACLTLGSSVVRSVAKGAFIARLRVQDWVIGGPLVAETSTGVSPFERFSQVTCQMRNDYPNTDTDGEFKSPADALVDVLRAFSDACNGVELLDDSEMDGLKRLLAANPTIQVTPHMLLQFVAARTDHSPDKSPRDELLHDDHLTMPPQRGRDPH</sequence>
<comment type="caution">
    <text evidence="1">The sequence shown here is derived from an EMBL/GenBank/DDBJ whole genome shotgun (WGS) entry which is preliminary data.</text>
</comment>
<gene>
    <name evidence="1" type="ORF">BV22DRAFT_1049517</name>
</gene>
<evidence type="ECO:0000313" key="1">
    <source>
        <dbReference type="EMBL" id="KAH7921601.1"/>
    </source>
</evidence>
<proteinExistence type="predicted"/>
<dbReference type="Proteomes" id="UP000790709">
    <property type="component" value="Unassembled WGS sequence"/>
</dbReference>
<name>A0ACB8B8R7_9AGAM</name>
<dbReference type="EMBL" id="MU266519">
    <property type="protein sequence ID" value="KAH7921601.1"/>
    <property type="molecule type" value="Genomic_DNA"/>
</dbReference>
<organism evidence="1 2">
    <name type="scientific">Leucogyrophana mollusca</name>
    <dbReference type="NCBI Taxonomy" id="85980"/>
    <lineage>
        <taxon>Eukaryota</taxon>
        <taxon>Fungi</taxon>
        <taxon>Dikarya</taxon>
        <taxon>Basidiomycota</taxon>
        <taxon>Agaricomycotina</taxon>
        <taxon>Agaricomycetes</taxon>
        <taxon>Agaricomycetidae</taxon>
        <taxon>Boletales</taxon>
        <taxon>Boletales incertae sedis</taxon>
        <taxon>Leucogyrophana</taxon>
    </lineage>
</organism>
<accession>A0ACB8B8R7</accession>
<keyword evidence="2" id="KW-1185">Reference proteome</keyword>
<protein>
    <submittedName>
        <fullName evidence="1">Uncharacterized protein</fullName>
    </submittedName>
</protein>
<evidence type="ECO:0000313" key="2">
    <source>
        <dbReference type="Proteomes" id="UP000790709"/>
    </source>
</evidence>